<dbReference type="EMBL" id="MT142671">
    <property type="protein sequence ID" value="QJA86957.1"/>
    <property type="molecule type" value="Genomic_DNA"/>
</dbReference>
<dbReference type="Gene3D" id="3.40.50.300">
    <property type="entry name" value="P-loop containing nucleotide triphosphate hydrolases"/>
    <property type="match status" value="1"/>
</dbReference>
<accession>A0A6M3KXP5</accession>
<reference evidence="1" key="1">
    <citation type="submission" date="2020-03" db="EMBL/GenBank/DDBJ databases">
        <title>The deep terrestrial virosphere.</title>
        <authorList>
            <person name="Holmfeldt K."/>
            <person name="Nilsson E."/>
            <person name="Simone D."/>
            <person name="Lopez-Fernandez M."/>
            <person name="Wu X."/>
            <person name="de Brujin I."/>
            <person name="Lundin D."/>
            <person name="Andersson A."/>
            <person name="Bertilsson S."/>
            <person name="Dopson M."/>
        </authorList>
    </citation>
    <scope>NUCLEOTIDE SEQUENCE</scope>
    <source>
        <strain evidence="1">MM415B03088</strain>
    </source>
</reference>
<dbReference type="InterPro" id="IPR027417">
    <property type="entry name" value="P-loop_NTPase"/>
</dbReference>
<dbReference type="AlphaFoldDB" id="A0A6M3KXP5"/>
<sequence>METSQITDLKRILANSLEGIEDPIERSRSDFCFYLENVVHDEGPHALTDYIQLADFHREIADTLMDDKTSFLLVEAFRGSGKSSLASVAWPAYLASLNPSLRFALISKTDDQAITQLTGIEAILRSAEHQRIFGDLVPHRQYYNFRAPWSEQEKVIVRPKFSRFPTFLAAGVESSLVVGKRFDCLVADDVIDLTSSFSPTTRNRIKHWFYQVLLPTRDQRWSKVVVIGTPWVADDLYDSIAKEMAGKSFFKHIRIPAIQTEQTDHGPIYKSAWPEVFPLTNLNRIKSEGHFAFQNQYMLERYDVTQSILKKEWLKLIQQDYIPKELTILQGIDPNAGRVTGKTGDMLALATVGIDADRQAYLLDLVYIKGDIQEQLLHITDHITRWNPKDIASEIEATQAHFKNYLEAKLKETLGLDITIRGITSKNVPKPIRLRAMFDAFIAGKVLVAAHVNWETGDLEPLPSLLPFVEEWISYSANAPHDDALDAVDIALSSVLEYGGRLAALTIPSEAIIIKDRENLEKEEEMSEEDLELADLLEKYEKNMTGTSVLANPSRFFQRRINFRGLNL</sequence>
<proteinExistence type="predicted"/>
<organism evidence="1">
    <name type="scientific">viral metagenome</name>
    <dbReference type="NCBI Taxonomy" id="1070528"/>
    <lineage>
        <taxon>unclassified sequences</taxon>
        <taxon>metagenomes</taxon>
        <taxon>organismal metagenomes</taxon>
    </lineage>
</organism>
<protein>
    <submittedName>
        <fullName evidence="1">Putative terminase</fullName>
    </submittedName>
</protein>
<name>A0A6M3KXP5_9ZZZZ</name>
<evidence type="ECO:0000313" key="1">
    <source>
        <dbReference type="EMBL" id="QJA86957.1"/>
    </source>
</evidence>
<gene>
    <name evidence="1" type="ORF">MM415B03088_0013</name>
</gene>